<comment type="caution">
    <text evidence="2">The sequence shown here is derived from an EMBL/GenBank/DDBJ whole genome shotgun (WGS) entry which is preliminary data.</text>
</comment>
<sequence length="271" mass="28969">MHTPPHTLTAVVFDWAGTILDFGSRAPMGAFVRLFEQFGITLTIAEARGPMGMAKWDHIRTLGDLPSVAAQWQARHGRPLSDADVDRLYEVFTPMNAAVIPDFADFIPGALETVAALRARGLKIGSTTGYNRPIMEVVTRLASAAGYTPDNLVCAGDLAAGRPTPLMMYRCFADLGVWPPHTVVKVDDTGVGLAEGLNAGCWTVGVAVSGNAVGLSRPEWEALPAEAQQALREKATAQLRAEGAHYVVDSVADLLPVLDDIQARLARGEKP</sequence>
<organism evidence="2 3">
    <name type="scientific">Ideonella oryzae</name>
    <dbReference type="NCBI Taxonomy" id="2937441"/>
    <lineage>
        <taxon>Bacteria</taxon>
        <taxon>Pseudomonadati</taxon>
        <taxon>Pseudomonadota</taxon>
        <taxon>Betaproteobacteria</taxon>
        <taxon>Burkholderiales</taxon>
        <taxon>Sphaerotilaceae</taxon>
        <taxon>Ideonella</taxon>
    </lineage>
</organism>
<dbReference type="SFLD" id="SFLDG01129">
    <property type="entry name" value="C1.5:_HAD__Beta-PGM__Phosphata"/>
    <property type="match status" value="1"/>
</dbReference>
<comment type="function">
    <text evidence="1">Involved in phosphonate degradation.</text>
</comment>
<dbReference type="NCBIfam" id="TIGR01422">
    <property type="entry name" value="phosphonatase"/>
    <property type="match status" value="1"/>
</dbReference>
<dbReference type="SFLD" id="SFLDG01135">
    <property type="entry name" value="C1.5.6:_HAD__Beta-PGM__Phospha"/>
    <property type="match status" value="1"/>
</dbReference>
<keyword evidence="1 2" id="KW-0378">Hydrolase</keyword>
<dbReference type="Gene3D" id="3.40.50.1000">
    <property type="entry name" value="HAD superfamily/HAD-like"/>
    <property type="match status" value="1"/>
</dbReference>
<dbReference type="Gene3D" id="1.10.150.240">
    <property type="entry name" value="Putative phosphatase, domain 2"/>
    <property type="match status" value="1"/>
</dbReference>
<dbReference type="RefSeq" id="WP_252770004.1">
    <property type="nucleotide sequence ID" value="NZ_JAMXMC010000006.1"/>
</dbReference>
<dbReference type="InterPro" id="IPR036412">
    <property type="entry name" value="HAD-like_sf"/>
</dbReference>
<dbReference type="Proteomes" id="UP001204851">
    <property type="component" value="Unassembled WGS sequence"/>
</dbReference>
<reference evidence="2 3" key="1">
    <citation type="submission" date="2022-06" db="EMBL/GenBank/DDBJ databases">
        <title>Ideonella sp. NS12-5 Genome sequencing and assembly.</title>
        <authorList>
            <person name="Jung Y."/>
        </authorList>
    </citation>
    <scope>NUCLEOTIDE SEQUENCE [LARGE SCALE GENOMIC DNA]</scope>
    <source>
        <strain evidence="2 3">NS12-5</strain>
    </source>
</reference>
<comment type="subunit">
    <text evidence="1">Homodimer.</text>
</comment>
<gene>
    <name evidence="1" type="primary">phnX</name>
    <name evidence="2" type="ORF">M0L44_12450</name>
</gene>
<dbReference type="EMBL" id="JAMXMC010000006">
    <property type="protein sequence ID" value="MCO5977514.1"/>
    <property type="molecule type" value="Genomic_DNA"/>
</dbReference>
<feature type="binding site" evidence="1">
    <location>
        <position position="14"/>
    </location>
    <ligand>
        <name>Mg(2+)</name>
        <dbReference type="ChEBI" id="CHEBI:18420"/>
    </ligand>
</feature>
<comment type="similarity">
    <text evidence="1">Belongs to the HAD-like hydrolase superfamily. PhnX family.</text>
</comment>
<dbReference type="Pfam" id="PF00702">
    <property type="entry name" value="Hydrolase"/>
    <property type="match status" value="1"/>
</dbReference>
<dbReference type="SUPFAM" id="SSF56784">
    <property type="entry name" value="HAD-like"/>
    <property type="match status" value="1"/>
</dbReference>
<evidence type="ECO:0000256" key="1">
    <source>
        <dbReference type="HAMAP-Rule" id="MF_01375"/>
    </source>
</evidence>
<dbReference type="HAMAP" id="MF_01375">
    <property type="entry name" value="PhnX"/>
    <property type="match status" value="1"/>
</dbReference>
<dbReference type="InterPro" id="IPR023214">
    <property type="entry name" value="HAD_sf"/>
</dbReference>
<keyword evidence="1" id="KW-0704">Schiff base</keyword>
<dbReference type="InterPro" id="IPR050155">
    <property type="entry name" value="HAD-like_hydrolase_sf"/>
</dbReference>
<comment type="catalytic activity">
    <reaction evidence="1">
        <text>phosphonoacetaldehyde + H2O = acetaldehyde + phosphate + H(+)</text>
        <dbReference type="Rhea" id="RHEA:18905"/>
        <dbReference type="ChEBI" id="CHEBI:15343"/>
        <dbReference type="ChEBI" id="CHEBI:15377"/>
        <dbReference type="ChEBI" id="CHEBI:15378"/>
        <dbReference type="ChEBI" id="CHEBI:43474"/>
        <dbReference type="ChEBI" id="CHEBI:58383"/>
        <dbReference type="EC" id="3.11.1.1"/>
    </reaction>
</comment>
<keyword evidence="1" id="KW-0460">Magnesium</keyword>
<dbReference type="EC" id="3.11.1.1" evidence="1"/>
<dbReference type="InterPro" id="IPR023198">
    <property type="entry name" value="PGP-like_dom2"/>
</dbReference>
<accession>A0ABT1BMR5</accession>
<feature type="active site" description="Schiff-base intermediate with substrate" evidence="1">
    <location>
        <position position="55"/>
    </location>
</feature>
<dbReference type="PANTHER" id="PTHR43434:SF19">
    <property type="entry name" value="PHOSPHONOACETALDEHYDE HYDROLASE"/>
    <property type="match status" value="1"/>
</dbReference>
<proteinExistence type="inferred from homology"/>
<name>A0ABT1BMR5_9BURK</name>
<evidence type="ECO:0000313" key="2">
    <source>
        <dbReference type="EMBL" id="MCO5977514.1"/>
    </source>
</evidence>
<comment type="cofactor">
    <cofactor evidence="1">
        <name>Mg(2+)</name>
        <dbReference type="ChEBI" id="CHEBI:18420"/>
    </cofactor>
    <text evidence="1">Binds 1 Mg(2+) ion per subunit.</text>
</comment>
<feature type="binding site" evidence="1">
    <location>
        <position position="16"/>
    </location>
    <ligand>
        <name>Mg(2+)</name>
        <dbReference type="ChEBI" id="CHEBI:18420"/>
    </ligand>
</feature>
<evidence type="ECO:0000313" key="3">
    <source>
        <dbReference type="Proteomes" id="UP001204851"/>
    </source>
</evidence>
<feature type="active site" description="Nucleophile" evidence="1">
    <location>
        <position position="14"/>
    </location>
</feature>
<keyword evidence="3" id="KW-1185">Reference proteome</keyword>
<dbReference type="PANTHER" id="PTHR43434">
    <property type="entry name" value="PHOSPHOGLYCOLATE PHOSPHATASE"/>
    <property type="match status" value="1"/>
</dbReference>
<dbReference type="GO" id="GO:0050194">
    <property type="term" value="F:phosphonoacetaldehyde hydrolase activity"/>
    <property type="evidence" value="ECO:0007669"/>
    <property type="project" value="UniProtKB-EC"/>
</dbReference>
<protein>
    <recommendedName>
        <fullName evidence="1">Phosphonoacetaldehyde hydrolase</fullName>
        <shortName evidence="1">Phosphonatase</shortName>
        <ecNumber evidence="1">3.11.1.1</ecNumber>
    </recommendedName>
    <alternativeName>
        <fullName evidence="1">Phosphonoacetaldehyde phosphonohydrolase</fullName>
    </alternativeName>
</protein>
<feature type="binding site" evidence="1">
    <location>
        <position position="188"/>
    </location>
    <ligand>
        <name>Mg(2+)</name>
        <dbReference type="ChEBI" id="CHEBI:18420"/>
    </ligand>
</feature>
<dbReference type="InterPro" id="IPR006323">
    <property type="entry name" value="Phosphonoacetald_hydro"/>
</dbReference>
<keyword evidence="1" id="KW-0479">Metal-binding</keyword>
<dbReference type="SFLD" id="SFLDS00003">
    <property type="entry name" value="Haloacid_Dehalogenase"/>
    <property type="match status" value="1"/>
</dbReference>